<sequence>MEYDGSWLNGKIEVEKEECGVGKIGGFHGLGRRWEEIHDKGWRKEKEWMRRNGGAFSGELLAGKNGGGRKKRRRRENGGKRTEGRCFSVTVVSDEAHGVEVDAVSYGGLKIGERRE</sequence>
<organism evidence="2 3">
    <name type="scientific">Senna tora</name>
    <dbReference type="NCBI Taxonomy" id="362788"/>
    <lineage>
        <taxon>Eukaryota</taxon>
        <taxon>Viridiplantae</taxon>
        <taxon>Streptophyta</taxon>
        <taxon>Embryophyta</taxon>
        <taxon>Tracheophyta</taxon>
        <taxon>Spermatophyta</taxon>
        <taxon>Magnoliopsida</taxon>
        <taxon>eudicotyledons</taxon>
        <taxon>Gunneridae</taxon>
        <taxon>Pentapetalae</taxon>
        <taxon>rosids</taxon>
        <taxon>fabids</taxon>
        <taxon>Fabales</taxon>
        <taxon>Fabaceae</taxon>
        <taxon>Caesalpinioideae</taxon>
        <taxon>Cassia clade</taxon>
        <taxon>Senna</taxon>
    </lineage>
</organism>
<reference evidence="2" key="1">
    <citation type="submission" date="2020-09" db="EMBL/GenBank/DDBJ databases">
        <title>Genome-Enabled Discovery of Anthraquinone Biosynthesis in Senna tora.</title>
        <authorList>
            <person name="Kang S.-H."/>
            <person name="Pandey R.P."/>
            <person name="Lee C.-M."/>
            <person name="Sim J.-S."/>
            <person name="Jeong J.-T."/>
            <person name="Choi B.-S."/>
            <person name="Jung M."/>
            <person name="Ginzburg D."/>
            <person name="Zhao K."/>
            <person name="Won S.Y."/>
            <person name="Oh T.-J."/>
            <person name="Yu Y."/>
            <person name="Kim N.-H."/>
            <person name="Lee O.R."/>
            <person name="Lee T.-H."/>
            <person name="Bashyal P."/>
            <person name="Kim T.-S."/>
            <person name="Lee W.-H."/>
            <person name="Kawkins C."/>
            <person name="Kim C.-K."/>
            <person name="Kim J.S."/>
            <person name="Ahn B.O."/>
            <person name="Rhee S.Y."/>
            <person name="Sohng J.K."/>
        </authorList>
    </citation>
    <scope>NUCLEOTIDE SEQUENCE</scope>
    <source>
        <tissue evidence="2">Leaf</tissue>
    </source>
</reference>
<comment type="caution">
    <text evidence="2">The sequence shown here is derived from an EMBL/GenBank/DDBJ whole genome shotgun (WGS) entry which is preliminary data.</text>
</comment>
<name>A0A834WK49_9FABA</name>
<dbReference type="EMBL" id="JAAIUW010000007">
    <property type="protein sequence ID" value="KAF7823923.1"/>
    <property type="molecule type" value="Genomic_DNA"/>
</dbReference>
<evidence type="ECO:0000313" key="2">
    <source>
        <dbReference type="EMBL" id="KAF7823923.1"/>
    </source>
</evidence>
<evidence type="ECO:0000313" key="3">
    <source>
        <dbReference type="Proteomes" id="UP000634136"/>
    </source>
</evidence>
<dbReference type="AlphaFoldDB" id="A0A834WK49"/>
<dbReference type="Proteomes" id="UP000634136">
    <property type="component" value="Unassembled WGS sequence"/>
</dbReference>
<protein>
    <submittedName>
        <fullName evidence="2">Uncharacterized protein</fullName>
    </submittedName>
</protein>
<feature type="region of interest" description="Disordered" evidence="1">
    <location>
        <begin position="59"/>
        <end position="82"/>
    </location>
</feature>
<evidence type="ECO:0000256" key="1">
    <source>
        <dbReference type="SAM" id="MobiDB-lite"/>
    </source>
</evidence>
<accession>A0A834WK49</accession>
<proteinExistence type="predicted"/>
<keyword evidence="3" id="KW-1185">Reference proteome</keyword>
<gene>
    <name evidence="2" type="ORF">G2W53_022067</name>
</gene>